<gene>
    <name evidence="2" type="ORF">J7T54_005309</name>
</gene>
<dbReference type="RefSeq" id="XP_051362454.1">
    <property type="nucleotide sequence ID" value="XM_051506255.1"/>
</dbReference>
<comment type="caution">
    <text evidence="2">The sequence shown here is derived from an EMBL/GenBank/DDBJ whole genome shotgun (WGS) entry which is preliminary data.</text>
</comment>
<dbReference type="OrthoDB" id="5596743at2759"/>
<protein>
    <submittedName>
        <fullName evidence="2">Uncharacterized protein</fullName>
    </submittedName>
</protein>
<dbReference type="EMBL" id="JAGIXG020000020">
    <property type="protein sequence ID" value="KAI6781598.1"/>
    <property type="molecule type" value="Genomic_DNA"/>
</dbReference>
<evidence type="ECO:0000313" key="3">
    <source>
        <dbReference type="Proteomes" id="UP001055219"/>
    </source>
</evidence>
<organism evidence="2 3">
    <name type="scientific">Emericellopsis cladophorae</name>
    <dbReference type="NCBI Taxonomy" id="2686198"/>
    <lineage>
        <taxon>Eukaryota</taxon>
        <taxon>Fungi</taxon>
        <taxon>Dikarya</taxon>
        <taxon>Ascomycota</taxon>
        <taxon>Pezizomycotina</taxon>
        <taxon>Sordariomycetes</taxon>
        <taxon>Hypocreomycetidae</taxon>
        <taxon>Hypocreales</taxon>
        <taxon>Bionectriaceae</taxon>
        <taxon>Emericellopsis</taxon>
    </lineage>
</organism>
<reference evidence="2" key="1">
    <citation type="journal article" date="2021" name="J Fungi (Basel)">
        <title>Genomic and Metabolomic Analyses of the Marine Fungus Emericellopsis cladophorae: Insights into Saltwater Adaptability Mechanisms and Its Biosynthetic Potential.</title>
        <authorList>
            <person name="Goncalves M.F.M."/>
            <person name="Hilario S."/>
            <person name="Van de Peer Y."/>
            <person name="Esteves A.C."/>
            <person name="Alves A."/>
        </authorList>
    </citation>
    <scope>NUCLEOTIDE SEQUENCE</scope>
    <source>
        <strain evidence="2">MUM 19.33</strain>
    </source>
</reference>
<dbReference type="Proteomes" id="UP001055219">
    <property type="component" value="Unassembled WGS sequence"/>
</dbReference>
<sequence>MKAAVVLSFVAAAMAGLVEKRGCNANNCARQVTGTRAGLTPIESRMADCSSFMTATVMPEAETTTVTVTVDADEPAKFKREAAALEYRAETVLPTDIPAYASSCDDPPEYSSACSCWGITSAVTTAPTPTETVTTTTTVDYCEDL</sequence>
<evidence type="ECO:0000256" key="1">
    <source>
        <dbReference type="SAM" id="SignalP"/>
    </source>
</evidence>
<evidence type="ECO:0000313" key="2">
    <source>
        <dbReference type="EMBL" id="KAI6781598.1"/>
    </source>
</evidence>
<dbReference type="GeneID" id="75831794"/>
<keyword evidence="1" id="KW-0732">Signal</keyword>
<dbReference type="AlphaFoldDB" id="A0A9P9Y1T8"/>
<keyword evidence="3" id="KW-1185">Reference proteome</keyword>
<proteinExistence type="predicted"/>
<feature type="chain" id="PRO_5040363026" evidence="1">
    <location>
        <begin position="16"/>
        <end position="145"/>
    </location>
</feature>
<feature type="signal peptide" evidence="1">
    <location>
        <begin position="1"/>
        <end position="15"/>
    </location>
</feature>
<reference evidence="2" key="2">
    <citation type="submission" date="2022-07" db="EMBL/GenBank/DDBJ databases">
        <authorList>
            <person name="Goncalves M.F.M."/>
            <person name="Hilario S."/>
            <person name="Van De Peer Y."/>
            <person name="Esteves A.C."/>
            <person name="Alves A."/>
        </authorList>
    </citation>
    <scope>NUCLEOTIDE SEQUENCE</scope>
    <source>
        <strain evidence="2">MUM 19.33</strain>
    </source>
</reference>
<name>A0A9P9Y1T8_9HYPO</name>
<accession>A0A9P9Y1T8</accession>